<gene>
    <name evidence="3" type="ORF">DN069_03625</name>
</gene>
<evidence type="ECO:0000313" key="4">
    <source>
        <dbReference type="Proteomes" id="UP000248889"/>
    </source>
</evidence>
<evidence type="ECO:0008006" key="5">
    <source>
        <dbReference type="Google" id="ProtNLM"/>
    </source>
</evidence>
<dbReference type="Proteomes" id="UP000248889">
    <property type="component" value="Unassembled WGS sequence"/>
</dbReference>
<dbReference type="AlphaFoldDB" id="A0A2X0KDC2"/>
<dbReference type="OrthoDB" id="569023at2"/>
<proteinExistence type="predicted"/>
<feature type="transmembrane region" description="Helical" evidence="1">
    <location>
        <begin position="226"/>
        <end position="245"/>
    </location>
</feature>
<feature type="transmembrane region" description="Helical" evidence="1">
    <location>
        <begin position="432"/>
        <end position="450"/>
    </location>
</feature>
<protein>
    <recommendedName>
        <fullName evidence="5">Secreted protein</fullName>
    </recommendedName>
</protein>
<dbReference type="RefSeq" id="WP_111499329.1">
    <property type="nucleotide sequence ID" value="NZ_QKYN01000014.1"/>
</dbReference>
<keyword evidence="4" id="KW-1185">Reference proteome</keyword>
<keyword evidence="1" id="KW-0472">Membrane</keyword>
<keyword evidence="2" id="KW-0732">Signal</keyword>
<reference evidence="3 4" key="1">
    <citation type="submission" date="2018-06" db="EMBL/GenBank/DDBJ databases">
        <title>Streptacidiphilus pinicola sp. nov., isolated from pine grove soil.</title>
        <authorList>
            <person name="Roh S.G."/>
            <person name="Park S."/>
            <person name="Kim M.-K."/>
            <person name="Yun B.-R."/>
            <person name="Park J."/>
            <person name="Kim M.J."/>
            <person name="Kim Y.S."/>
            <person name="Kim S.B."/>
        </authorList>
    </citation>
    <scope>NUCLEOTIDE SEQUENCE [LARGE SCALE GENOMIC DNA]</scope>
    <source>
        <strain evidence="3 4">MMS16-CNU450</strain>
    </source>
</reference>
<comment type="caution">
    <text evidence="3">The sequence shown here is derived from an EMBL/GenBank/DDBJ whole genome shotgun (WGS) entry which is preliminary data.</text>
</comment>
<evidence type="ECO:0000313" key="3">
    <source>
        <dbReference type="EMBL" id="RAG87055.1"/>
    </source>
</evidence>
<keyword evidence="1" id="KW-1133">Transmembrane helix</keyword>
<name>A0A2X0KDC2_9ACTN</name>
<sequence length="459" mass="48961">MPSRLRWFTTGCLLLTTVLGAVGLTTAVGAQSAWSTIGDQQAPQVVDAAGLYQALTDLDGQSANLIMFGADGSLAGQRTAALSAYTADRTTADRDLQRATLDAAGNANVQHALQDVLDGMGRYQDLDGRALALNDAAHRPAGHPDPSAVADYRQATDLMRTTLLPAADRLVQANNDAYNHTYDTERSVLGTALWWTVALGVALLAALIGLQIWLAGRFRRLVNPALAAATLLVVVFTGLAGSMWADEREHLRYARRDAFDSVVALSRARAVAYDANADESRYLLDPGRAAQYQDAFETESQQILTLSGASISSYDTALAAAVTAYRADHADVRFGGFYGTEFHNITFTGERAAAEQTLAAYQVYERDDRTIRALADSGKLDQAIAFGTSYAPGASNAAFAEHDSALQKLIGINSSAYDQGVKDGRGELSSRIPLLIAAIGLALLLCLVGVRPRLAEFRG</sequence>
<feature type="transmembrane region" description="Helical" evidence="1">
    <location>
        <begin position="192"/>
        <end position="214"/>
    </location>
</feature>
<organism evidence="3 4">
    <name type="scientific">Streptacidiphilus pinicola</name>
    <dbReference type="NCBI Taxonomy" id="2219663"/>
    <lineage>
        <taxon>Bacteria</taxon>
        <taxon>Bacillati</taxon>
        <taxon>Actinomycetota</taxon>
        <taxon>Actinomycetes</taxon>
        <taxon>Kitasatosporales</taxon>
        <taxon>Streptomycetaceae</taxon>
        <taxon>Streptacidiphilus</taxon>
    </lineage>
</organism>
<keyword evidence="1" id="KW-0812">Transmembrane</keyword>
<evidence type="ECO:0000256" key="2">
    <source>
        <dbReference type="SAM" id="SignalP"/>
    </source>
</evidence>
<feature type="signal peptide" evidence="2">
    <location>
        <begin position="1"/>
        <end position="30"/>
    </location>
</feature>
<dbReference type="EMBL" id="QKYN01000014">
    <property type="protein sequence ID" value="RAG87055.1"/>
    <property type="molecule type" value="Genomic_DNA"/>
</dbReference>
<accession>A0A2X0KDC2</accession>
<feature type="chain" id="PRO_5016001254" description="Secreted protein" evidence="2">
    <location>
        <begin position="31"/>
        <end position="459"/>
    </location>
</feature>
<evidence type="ECO:0000256" key="1">
    <source>
        <dbReference type="SAM" id="Phobius"/>
    </source>
</evidence>